<dbReference type="KEGG" id="fcy:FRACYDRAFT_268768"/>
<dbReference type="EMBL" id="KV784357">
    <property type="protein sequence ID" value="OEU17662.1"/>
    <property type="molecule type" value="Genomic_DNA"/>
</dbReference>
<keyword evidence="3" id="KW-1185">Reference proteome</keyword>
<feature type="chain" id="PRO_5009193094" evidence="1">
    <location>
        <begin position="22"/>
        <end position="98"/>
    </location>
</feature>
<dbReference type="OrthoDB" id="40811at2759"/>
<reference evidence="2 3" key="1">
    <citation type="submission" date="2016-09" db="EMBL/GenBank/DDBJ databases">
        <title>Extensive genetic diversity and differential bi-allelic expression allows diatom success in the polar Southern Ocean.</title>
        <authorList>
            <consortium name="DOE Joint Genome Institute"/>
            <person name="Mock T."/>
            <person name="Otillar R.P."/>
            <person name="Strauss J."/>
            <person name="Dupont C."/>
            <person name="Frickenhaus S."/>
            <person name="Maumus F."/>
            <person name="Mcmullan M."/>
            <person name="Sanges R."/>
            <person name="Schmutz J."/>
            <person name="Toseland A."/>
            <person name="Valas R."/>
            <person name="Veluchamy A."/>
            <person name="Ward B.J."/>
            <person name="Allen A."/>
            <person name="Barry K."/>
            <person name="Falciatore A."/>
            <person name="Ferrante M."/>
            <person name="Fortunato A.E."/>
            <person name="Gloeckner G."/>
            <person name="Gruber A."/>
            <person name="Hipkin R."/>
            <person name="Janech M."/>
            <person name="Kroth P."/>
            <person name="Leese F."/>
            <person name="Lindquist E."/>
            <person name="Lyon B.R."/>
            <person name="Martin J."/>
            <person name="Mayer C."/>
            <person name="Parker M."/>
            <person name="Quesneville H."/>
            <person name="Raymond J."/>
            <person name="Uhlig C."/>
            <person name="Valentin K.U."/>
            <person name="Worden A.Z."/>
            <person name="Armbrust E.V."/>
            <person name="Bowler C."/>
            <person name="Green B."/>
            <person name="Moulton V."/>
            <person name="Van Oosterhout C."/>
            <person name="Grigoriev I."/>
        </authorList>
    </citation>
    <scope>NUCLEOTIDE SEQUENCE [LARGE SCALE GENOMIC DNA]</scope>
    <source>
        <strain evidence="2 3">CCMP1102</strain>
    </source>
</reference>
<name>A0A1E7FHL3_9STRA</name>
<accession>A0A1E7FHL3</accession>
<evidence type="ECO:0000313" key="2">
    <source>
        <dbReference type="EMBL" id="OEU17662.1"/>
    </source>
</evidence>
<dbReference type="AlphaFoldDB" id="A0A1E7FHL3"/>
<feature type="signal peptide" evidence="1">
    <location>
        <begin position="1"/>
        <end position="21"/>
    </location>
</feature>
<keyword evidence="1" id="KW-0732">Signal</keyword>
<protein>
    <submittedName>
        <fullName evidence="2">Uncharacterized protein</fullName>
    </submittedName>
</protein>
<proteinExistence type="predicted"/>
<gene>
    <name evidence="2" type="ORF">FRACYDRAFT_268768</name>
</gene>
<dbReference type="InParanoid" id="A0A1E7FHL3"/>
<organism evidence="2 3">
    <name type="scientific">Fragilariopsis cylindrus CCMP1102</name>
    <dbReference type="NCBI Taxonomy" id="635003"/>
    <lineage>
        <taxon>Eukaryota</taxon>
        <taxon>Sar</taxon>
        <taxon>Stramenopiles</taxon>
        <taxon>Ochrophyta</taxon>
        <taxon>Bacillariophyta</taxon>
        <taxon>Bacillariophyceae</taxon>
        <taxon>Bacillariophycidae</taxon>
        <taxon>Bacillariales</taxon>
        <taxon>Bacillariaceae</taxon>
        <taxon>Fragilariopsis</taxon>
    </lineage>
</organism>
<evidence type="ECO:0000256" key="1">
    <source>
        <dbReference type="SAM" id="SignalP"/>
    </source>
</evidence>
<evidence type="ECO:0000313" key="3">
    <source>
        <dbReference type="Proteomes" id="UP000095751"/>
    </source>
</evidence>
<sequence>MCFSNNLNFFVFIFQVPMTKAKVFPPNDETDNKAPRVSCDLCKSTYNMKTGEKVEATESAGLFGGVAKAVLGSKDSGPMATYQLGEKNGKIMFTMDGM</sequence>
<dbReference type="Proteomes" id="UP000095751">
    <property type="component" value="Unassembled WGS sequence"/>
</dbReference>